<organism evidence="7">
    <name type="scientific">Muribaculaceae bacterium Z82</name>
    <dbReference type="NCBI Taxonomy" id="2304548"/>
    <lineage>
        <taxon>Bacteria</taxon>
        <taxon>Pseudomonadati</taxon>
        <taxon>Bacteroidota</taxon>
        <taxon>Bacteroidia</taxon>
        <taxon>Bacteroidales</taxon>
        <taxon>Muribaculaceae</taxon>
    </lineage>
</organism>
<gene>
    <name evidence="7" type="ORF">D1639_02060</name>
</gene>
<evidence type="ECO:0000256" key="1">
    <source>
        <dbReference type="ARBA" id="ARBA00004141"/>
    </source>
</evidence>
<feature type="transmembrane region" description="Helical" evidence="5">
    <location>
        <begin position="20"/>
        <end position="42"/>
    </location>
</feature>
<evidence type="ECO:0000313" key="7">
    <source>
        <dbReference type="EMBL" id="NBI33838.1"/>
    </source>
</evidence>
<feature type="transmembrane region" description="Helical" evidence="5">
    <location>
        <begin position="179"/>
        <end position="198"/>
    </location>
</feature>
<keyword evidence="3 5" id="KW-1133">Transmembrane helix</keyword>
<feature type="domain" description="ABC-2 type transporter transmembrane" evidence="6">
    <location>
        <begin position="70"/>
        <end position="247"/>
    </location>
</feature>
<reference evidence="7" key="1">
    <citation type="submission" date="2018-08" db="EMBL/GenBank/DDBJ databases">
        <title>Murine metabolic-syndrome-specific gut microbial biobank.</title>
        <authorList>
            <person name="Liu C."/>
        </authorList>
    </citation>
    <scope>NUCLEOTIDE SEQUENCE [LARGE SCALE GENOMIC DNA]</scope>
    <source>
        <strain evidence="7">Z82</strain>
    </source>
</reference>
<dbReference type="AlphaFoldDB" id="A0A7C9JME9"/>
<accession>A0A7C9JME9</accession>
<feature type="transmembrane region" description="Helical" evidence="5">
    <location>
        <begin position="148"/>
        <end position="172"/>
    </location>
</feature>
<evidence type="ECO:0000256" key="4">
    <source>
        <dbReference type="ARBA" id="ARBA00023136"/>
    </source>
</evidence>
<dbReference type="GO" id="GO:0140359">
    <property type="term" value="F:ABC-type transporter activity"/>
    <property type="evidence" value="ECO:0007669"/>
    <property type="project" value="InterPro"/>
</dbReference>
<evidence type="ECO:0000256" key="5">
    <source>
        <dbReference type="SAM" id="Phobius"/>
    </source>
</evidence>
<name>A0A7C9JME9_9BACT</name>
<dbReference type="Pfam" id="PF12698">
    <property type="entry name" value="ABC2_membrane_3"/>
    <property type="match status" value="1"/>
</dbReference>
<comment type="caution">
    <text evidence="7">The sequence shown here is derived from an EMBL/GenBank/DDBJ whole genome shotgun (WGS) entry which is preliminary data.</text>
</comment>
<feature type="transmembrane region" description="Helical" evidence="5">
    <location>
        <begin position="231"/>
        <end position="253"/>
    </location>
</feature>
<sequence length="260" mass="27315">MNASVRKLGALMGKDVTDMLKNPTMIVCIVMPVAFVLLYRYIMGNVGGSMGMMGGTDMGAGTDAATVESLITYVLLNTALCMTIGMTSSATLVYGLAEEKEKHTLRTLMLANVSAEQIMLARGLVTLVVTAVVEALCFFVSGAPMHLFAPYMAIGVLGALPIILLSLVLGLASRDQMTAGLYSVPILLVVIAPMFSGFSPMLGDIARFLPTGGAASLLRLATEGALFGSEAVLPLAVTAAWIVLGLVVFKLLYRKLATDN</sequence>
<dbReference type="GO" id="GO:0016020">
    <property type="term" value="C:membrane"/>
    <property type="evidence" value="ECO:0007669"/>
    <property type="project" value="UniProtKB-SubCell"/>
</dbReference>
<evidence type="ECO:0000256" key="3">
    <source>
        <dbReference type="ARBA" id="ARBA00022989"/>
    </source>
</evidence>
<evidence type="ECO:0000256" key="2">
    <source>
        <dbReference type="ARBA" id="ARBA00022692"/>
    </source>
</evidence>
<keyword evidence="4 5" id="KW-0472">Membrane</keyword>
<dbReference type="EMBL" id="QWKH01000007">
    <property type="protein sequence ID" value="NBI33838.1"/>
    <property type="molecule type" value="Genomic_DNA"/>
</dbReference>
<feature type="transmembrane region" description="Helical" evidence="5">
    <location>
        <begin position="118"/>
        <end position="142"/>
    </location>
</feature>
<dbReference type="InterPro" id="IPR013525">
    <property type="entry name" value="ABC2_TM"/>
</dbReference>
<feature type="transmembrane region" description="Helical" evidence="5">
    <location>
        <begin position="70"/>
        <end position="97"/>
    </location>
</feature>
<comment type="subcellular location">
    <subcellularLocation>
        <location evidence="1">Membrane</location>
        <topology evidence="1">Multi-pass membrane protein</topology>
    </subcellularLocation>
</comment>
<proteinExistence type="predicted"/>
<keyword evidence="2 5" id="KW-0812">Transmembrane</keyword>
<evidence type="ECO:0000259" key="6">
    <source>
        <dbReference type="Pfam" id="PF12698"/>
    </source>
</evidence>
<protein>
    <recommendedName>
        <fullName evidence="6">ABC-2 type transporter transmembrane domain-containing protein</fullName>
    </recommendedName>
</protein>